<dbReference type="Proteomes" id="UP000663851">
    <property type="component" value="Unassembled WGS sequence"/>
</dbReference>
<dbReference type="EMBL" id="CAJOBO010005421">
    <property type="protein sequence ID" value="CAF4544028.1"/>
    <property type="molecule type" value="Genomic_DNA"/>
</dbReference>
<dbReference type="AlphaFoldDB" id="A0A820Y803"/>
<dbReference type="EMBL" id="CAJNYD010003447">
    <property type="protein sequence ID" value="CAF3509753.1"/>
    <property type="molecule type" value="Genomic_DNA"/>
</dbReference>
<evidence type="ECO:0000313" key="1">
    <source>
        <dbReference type="EMBL" id="CAF3509753.1"/>
    </source>
</evidence>
<comment type="caution">
    <text evidence="2">The sequence shown here is derived from an EMBL/GenBank/DDBJ whole genome shotgun (WGS) entry which is preliminary data.</text>
</comment>
<sequence length="366" mass="37767">MPSGGTTSANCLFPSIGGITLINKGEGHSFSGGASFGGVGGSTNYSTSFNWAELNSMDMNGDRYPDILTKDNIQFTSPIGGLAETRNLGFGRVSTGNSANWGLSASGTFITSKTPGTNLSINIPLLGGGILPLVIPLTSPQVKSSAGINSSAGGGENKEKLLWTDMNGDGLPDRINVDGGIKVSLNLGYGFDSEKTWVNGTDELSGTQSNFSGGLGFSFGDNAYSGGISASTSKAYTEKNIADINGDGLPDLLLDDGGGNLSYRLNTGNRFDTTTHSNNGYINFNRSTAEGLNGSFSIPIQIGIPFTPICLQIIINPSFGGEQSLNRTENSIEDINGDGFADILSAGAGGNSTNDGELHARLSKIG</sequence>
<proteinExistence type="predicted"/>
<gene>
    <name evidence="2" type="ORF">HFQ381_LOCUS30493</name>
    <name evidence="1" type="ORF">LUA448_LOCUS25803</name>
</gene>
<reference evidence="2" key="1">
    <citation type="submission" date="2021-02" db="EMBL/GenBank/DDBJ databases">
        <authorList>
            <person name="Nowell W R."/>
        </authorList>
    </citation>
    <scope>NUCLEOTIDE SEQUENCE</scope>
</reference>
<organism evidence="2 3">
    <name type="scientific">Rotaria socialis</name>
    <dbReference type="NCBI Taxonomy" id="392032"/>
    <lineage>
        <taxon>Eukaryota</taxon>
        <taxon>Metazoa</taxon>
        <taxon>Spiralia</taxon>
        <taxon>Gnathifera</taxon>
        <taxon>Rotifera</taxon>
        <taxon>Eurotatoria</taxon>
        <taxon>Bdelloidea</taxon>
        <taxon>Philodinida</taxon>
        <taxon>Philodinidae</taxon>
        <taxon>Rotaria</taxon>
    </lineage>
</organism>
<evidence type="ECO:0000313" key="2">
    <source>
        <dbReference type="EMBL" id="CAF4544028.1"/>
    </source>
</evidence>
<evidence type="ECO:0000313" key="3">
    <source>
        <dbReference type="Proteomes" id="UP000663851"/>
    </source>
</evidence>
<name>A0A820Y803_9BILA</name>
<accession>A0A820Y803</accession>
<dbReference type="InterPro" id="IPR028994">
    <property type="entry name" value="Integrin_alpha_N"/>
</dbReference>
<dbReference type="SUPFAM" id="SSF69318">
    <property type="entry name" value="Integrin alpha N-terminal domain"/>
    <property type="match status" value="1"/>
</dbReference>
<protein>
    <submittedName>
        <fullName evidence="2">Uncharacterized protein</fullName>
    </submittedName>
</protein>
<dbReference type="Proteomes" id="UP000663833">
    <property type="component" value="Unassembled WGS sequence"/>
</dbReference>